<dbReference type="SMART" id="SM00342">
    <property type="entry name" value="HTH_ARAC"/>
    <property type="match status" value="1"/>
</dbReference>
<feature type="domain" description="HTH araC/xylS-type" evidence="3">
    <location>
        <begin position="217"/>
        <end position="315"/>
    </location>
</feature>
<sequence>MPEWTKETTAPVRIAILIFDQFSNLCLANCLEPLRAANTLNRARVFEWDILTQTGAPVLSSSAMQVVPHARLGGLSSCDYLFVLASYAHDVHDTPQTRRALRQATGKARVTVGMDAGPWLLASAGLLNGRRATVHWDLLDSFTERFLEVEAERVRVVRDGRVMTCAGAMSALDLTLDLIADHAGLATRLDVEALFMRGDPPVDSPQERGAVLDPLVRRALALMRENLERPLSLHDLSRRLSCQPRTLDRRYRSRLGAPPGTVYRHLRLASARKMLEGSTLSIAEIALRNGYESPAALSRAMKRYYGATPSGLRRM</sequence>
<evidence type="ECO:0000313" key="4">
    <source>
        <dbReference type="EMBL" id="QGX99375.1"/>
    </source>
</evidence>
<keyword evidence="2" id="KW-0804">Transcription</keyword>
<gene>
    <name evidence="4" type="ORF">EI983_14330</name>
</gene>
<name>A0A6I6IRL3_9RHOB</name>
<evidence type="ECO:0000256" key="2">
    <source>
        <dbReference type="ARBA" id="ARBA00023163"/>
    </source>
</evidence>
<evidence type="ECO:0000256" key="1">
    <source>
        <dbReference type="ARBA" id="ARBA00023015"/>
    </source>
</evidence>
<dbReference type="KEGG" id="rom:EI983_14330"/>
<dbReference type="SUPFAM" id="SSF46689">
    <property type="entry name" value="Homeodomain-like"/>
    <property type="match status" value="1"/>
</dbReference>
<dbReference type="InterPro" id="IPR052158">
    <property type="entry name" value="INH-QAR"/>
</dbReference>
<dbReference type="EMBL" id="CP034348">
    <property type="protein sequence ID" value="QGX99375.1"/>
    <property type="molecule type" value="Genomic_DNA"/>
</dbReference>
<dbReference type="PROSITE" id="PS01124">
    <property type="entry name" value="HTH_ARAC_FAMILY_2"/>
    <property type="match status" value="1"/>
</dbReference>
<dbReference type="GO" id="GO:0003700">
    <property type="term" value="F:DNA-binding transcription factor activity"/>
    <property type="evidence" value="ECO:0007669"/>
    <property type="project" value="InterPro"/>
</dbReference>
<dbReference type="PANTHER" id="PTHR43130:SF3">
    <property type="entry name" value="HTH-TYPE TRANSCRIPTIONAL REGULATOR RV1931C"/>
    <property type="match status" value="1"/>
</dbReference>
<dbReference type="GO" id="GO:0043565">
    <property type="term" value="F:sequence-specific DNA binding"/>
    <property type="evidence" value="ECO:0007669"/>
    <property type="project" value="InterPro"/>
</dbReference>
<dbReference type="InterPro" id="IPR009057">
    <property type="entry name" value="Homeodomain-like_sf"/>
</dbReference>
<dbReference type="InterPro" id="IPR018060">
    <property type="entry name" value="HTH_AraC"/>
</dbReference>
<proteinExistence type="predicted"/>
<dbReference type="Gene3D" id="1.10.10.60">
    <property type="entry name" value="Homeodomain-like"/>
    <property type="match status" value="1"/>
</dbReference>
<dbReference type="InterPro" id="IPR002818">
    <property type="entry name" value="DJ-1/PfpI"/>
</dbReference>
<protein>
    <submittedName>
        <fullName evidence="4">Helix-turn-helix domain-containing protein</fullName>
    </submittedName>
</protein>
<dbReference type="Pfam" id="PF12833">
    <property type="entry name" value="HTH_18"/>
    <property type="match status" value="1"/>
</dbReference>
<evidence type="ECO:0000313" key="5">
    <source>
        <dbReference type="Proteomes" id="UP000428330"/>
    </source>
</evidence>
<keyword evidence="1" id="KW-0805">Transcription regulation</keyword>
<dbReference type="RefSeq" id="WP_157708057.1">
    <property type="nucleotide sequence ID" value="NZ_CP034348.1"/>
</dbReference>
<dbReference type="SUPFAM" id="SSF52317">
    <property type="entry name" value="Class I glutamine amidotransferase-like"/>
    <property type="match status" value="1"/>
</dbReference>
<dbReference type="CDD" id="cd03136">
    <property type="entry name" value="GATase1_AraC_ArgR_like"/>
    <property type="match status" value="1"/>
</dbReference>
<dbReference type="Proteomes" id="UP000428330">
    <property type="component" value="Chromosome"/>
</dbReference>
<dbReference type="AlphaFoldDB" id="A0A6I6IRL3"/>
<dbReference type="OrthoDB" id="9793400at2"/>
<organism evidence="4 5">
    <name type="scientific">Roseovarius faecimaris</name>
    <dbReference type="NCBI Taxonomy" id="2494550"/>
    <lineage>
        <taxon>Bacteria</taxon>
        <taxon>Pseudomonadati</taxon>
        <taxon>Pseudomonadota</taxon>
        <taxon>Alphaproteobacteria</taxon>
        <taxon>Rhodobacterales</taxon>
        <taxon>Roseobacteraceae</taxon>
        <taxon>Roseovarius</taxon>
    </lineage>
</organism>
<dbReference type="Pfam" id="PF01965">
    <property type="entry name" value="DJ-1_PfpI"/>
    <property type="match status" value="1"/>
</dbReference>
<evidence type="ECO:0000259" key="3">
    <source>
        <dbReference type="PROSITE" id="PS01124"/>
    </source>
</evidence>
<keyword evidence="5" id="KW-1185">Reference proteome</keyword>
<dbReference type="InterPro" id="IPR029062">
    <property type="entry name" value="Class_I_gatase-like"/>
</dbReference>
<reference evidence="5" key="1">
    <citation type="submission" date="2018-12" db="EMBL/GenBank/DDBJ databases">
        <title>Complete genome sequence of Roseovarius sp. MME-070.</title>
        <authorList>
            <person name="Nam Y.-D."/>
            <person name="Kang J."/>
            <person name="Chung W.-H."/>
            <person name="Park Y.S."/>
        </authorList>
    </citation>
    <scope>NUCLEOTIDE SEQUENCE [LARGE SCALE GENOMIC DNA]</scope>
    <source>
        <strain evidence="5">MME-070</strain>
    </source>
</reference>
<accession>A0A6I6IRL3</accession>
<dbReference type="PANTHER" id="PTHR43130">
    <property type="entry name" value="ARAC-FAMILY TRANSCRIPTIONAL REGULATOR"/>
    <property type="match status" value="1"/>
</dbReference>
<dbReference type="Gene3D" id="3.40.50.880">
    <property type="match status" value="1"/>
</dbReference>